<name>A0A402CWY8_9BACT</name>
<feature type="compositionally biased region" description="Polar residues" evidence="3">
    <location>
        <begin position="16"/>
        <end position="29"/>
    </location>
</feature>
<evidence type="ECO:0000256" key="1">
    <source>
        <dbReference type="ARBA" id="ARBA00022801"/>
    </source>
</evidence>
<feature type="transmembrane region" description="Helical" evidence="4">
    <location>
        <begin position="63"/>
        <end position="90"/>
    </location>
</feature>
<dbReference type="Proteomes" id="UP000287394">
    <property type="component" value="Chromosome"/>
</dbReference>
<dbReference type="PANTHER" id="PTHR43156">
    <property type="entry name" value="STAGE II SPORULATION PROTEIN E-RELATED"/>
    <property type="match status" value="1"/>
</dbReference>
<keyword evidence="1" id="KW-0378">Hydrolase</keyword>
<feature type="region of interest" description="Disordered" evidence="3">
    <location>
        <begin position="1"/>
        <end position="29"/>
    </location>
</feature>
<dbReference type="Gene3D" id="3.60.40.10">
    <property type="entry name" value="PPM-type phosphatase domain"/>
    <property type="match status" value="1"/>
</dbReference>
<dbReference type="Pfam" id="PF07228">
    <property type="entry name" value="SpoIIE"/>
    <property type="match status" value="1"/>
</dbReference>
<dbReference type="KEGG" id="ccot:CCAX7_63720"/>
<dbReference type="SMART" id="SM00331">
    <property type="entry name" value="PP2C_SIG"/>
    <property type="match status" value="1"/>
</dbReference>
<sequence>MNTVAPQTDRELAELSDQTSAVSDETSVSQPTPNLALLVFNILLLLGIFAADIRADERFHVSVLYNVCIALTLWSWRPAWTVAITSASIVMRIISHLDDVHKHTTDFNPFNLFVGIFVHALAGVLIWRQIVVQQRLESHLLLAGQLEKEKRQQEEALLEAERRTRYNLEHAEEQTRRHTAELAGALAEAQDAMRQAQEATLRERAARLREADARERELKAFRDLERVKNLSVALHHAVLPEVPSEIAGGRIHLGARYAPAERDSHIGGDFYDVMSLGTGDRYFGLVIGDVAGHGVEAAAQTALVTTTLRAYALEGAESPAEVMTRVARAIDAQLDSFVSLFFGVLDIETGRLVYCNAGHEPPIILTADDPGKPLALQSTGVILGIGIMEFEESQYFLRPGDAILMMTDGLTEARAEGGNLLGWDGVAAMASNRYQQTFDMQILADTLLRDVREYATRVRLTDDVALLIARFAEVD</sequence>
<dbReference type="PANTHER" id="PTHR43156:SF2">
    <property type="entry name" value="STAGE II SPORULATION PROTEIN E"/>
    <property type="match status" value="1"/>
</dbReference>
<evidence type="ECO:0000256" key="2">
    <source>
        <dbReference type="SAM" id="Coils"/>
    </source>
</evidence>
<dbReference type="InterPro" id="IPR001932">
    <property type="entry name" value="PPM-type_phosphatase-like_dom"/>
</dbReference>
<reference evidence="5 6" key="1">
    <citation type="journal article" date="2019" name="Int. J. Syst. Evol. Microbiol.">
        <title>Capsulimonas corticalis gen. nov., sp. nov., an aerobic capsulated bacterium, of a novel bacterial order, Capsulimonadales ord. nov., of the class Armatimonadia of the phylum Armatimonadetes.</title>
        <authorList>
            <person name="Li J."/>
            <person name="Kudo C."/>
            <person name="Tonouchi A."/>
        </authorList>
    </citation>
    <scope>NUCLEOTIDE SEQUENCE [LARGE SCALE GENOMIC DNA]</scope>
    <source>
        <strain evidence="5 6">AX-7</strain>
    </source>
</reference>
<dbReference type="AlphaFoldDB" id="A0A402CWY8"/>
<dbReference type="SUPFAM" id="SSF81606">
    <property type="entry name" value="PP2C-like"/>
    <property type="match status" value="1"/>
</dbReference>
<dbReference type="InterPro" id="IPR036457">
    <property type="entry name" value="PPM-type-like_dom_sf"/>
</dbReference>
<dbReference type="InterPro" id="IPR052016">
    <property type="entry name" value="Bact_Sigma-Reg"/>
</dbReference>
<keyword evidence="4" id="KW-1133">Transmembrane helix</keyword>
<proteinExistence type="predicted"/>
<evidence type="ECO:0000256" key="4">
    <source>
        <dbReference type="SAM" id="Phobius"/>
    </source>
</evidence>
<keyword evidence="2" id="KW-0175">Coiled coil</keyword>
<dbReference type="EMBL" id="AP025739">
    <property type="protein sequence ID" value="BDI34321.1"/>
    <property type="molecule type" value="Genomic_DNA"/>
</dbReference>
<feature type="transmembrane region" description="Helical" evidence="4">
    <location>
        <begin position="35"/>
        <end position="51"/>
    </location>
</feature>
<organism evidence="5 6">
    <name type="scientific">Capsulimonas corticalis</name>
    <dbReference type="NCBI Taxonomy" id="2219043"/>
    <lineage>
        <taxon>Bacteria</taxon>
        <taxon>Bacillati</taxon>
        <taxon>Armatimonadota</taxon>
        <taxon>Armatimonadia</taxon>
        <taxon>Capsulimonadales</taxon>
        <taxon>Capsulimonadaceae</taxon>
        <taxon>Capsulimonas</taxon>
    </lineage>
</organism>
<evidence type="ECO:0000256" key="3">
    <source>
        <dbReference type="SAM" id="MobiDB-lite"/>
    </source>
</evidence>
<keyword evidence="6" id="KW-1185">Reference proteome</keyword>
<accession>A0A402CWY8</accession>
<dbReference type="GO" id="GO:0016791">
    <property type="term" value="F:phosphatase activity"/>
    <property type="evidence" value="ECO:0007669"/>
    <property type="project" value="TreeGrafter"/>
</dbReference>
<dbReference type="RefSeq" id="WP_165864249.1">
    <property type="nucleotide sequence ID" value="NZ_AP025739.1"/>
</dbReference>
<protein>
    <submittedName>
        <fullName evidence="5">Uncharacterized protein</fullName>
    </submittedName>
</protein>
<keyword evidence="4" id="KW-0472">Membrane</keyword>
<gene>
    <name evidence="5" type="ORF">CCAX7_63720</name>
</gene>
<feature type="transmembrane region" description="Helical" evidence="4">
    <location>
        <begin position="110"/>
        <end position="127"/>
    </location>
</feature>
<feature type="coiled-coil region" evidence="2">
    <location>
        <begin position="136"/>
        <end position="202"/>
    </location>
</feature>
<evidence type="ECO:0000313" key="5">
    <source>
        <dbReference type="EMBL" id="BDI34321.1"/>
    </source>
</evidence>
<keyword evidence="4" id="KW-0812">Transmembrane</keyword>
<evidence type="ECO:0000313" key="6">
    <source>
        <dbReference type="Proteomes" id="UP000287394"/>
    </source>
</evidence>